<protein>
    <submittedName>
        <fullName evidence="2">Uncharacterized protein</fullName>
    </submittedName>
</protein>
<comment type="caution">
    <text evidence="2">The sequence shown here is derived from an EMBL/GenBank/DDBJ whole genome shotgun (WGS) entry which is preliminary data.</text>
</comment>
<evidence type="ECO:0000313" key="2">
    <source>
        <dbReference type="EMBL" id="EFH88232.1"/>
    </source>
</evidence>
<gene>
    <name evidence="2" type="ORF">Krac_9649</name>
</gene>
<feature type="region of interest" description="Disordered" evidence="1">
    <location>
        <begin position="27"/>
        <end position="49"/>
    </location>
</feature>
<dbReference type="EMBL" id="ADVG01000001">
    <property type="protein sequence ID" value="EFH88232.1"/>
    <property type="molecule type" value="Genomic_DNA"/>
</dbReference>
<reference evidence="2 3" key="1">
    <citation type="journal article" date="2011" name="Stand. Genomic Sci.">
        <title>Non-contiguous finished genome sequence and contextual data of the filamentous soil bacterium Ktedonobacter racemifer type strain (SOSP1-21).</title>
        <authorList>
            <person name="Chang Y.J."/>
            <person name="Land M."/>
            <person name="Hauser L."/>
            <person name="Chertkov O."/>
            <person name="Del Rio T.G."/>
            <person name="Nolan M."/>
            <person name="Copeland A."/>
            <person name="Tice H."/>
            <person name="Cheng J.F."/>
            <person name="Lucas S."/>
            <person name="Han C."/>
            <person name="Goodwin L."/>
            <person name="Pitluck S."/>
            <person name="Ivanova N."/>
            <person name="Ovchinikova G."/>
            <person name="Pati A."/>
            <person name="Chen A."/>
            <person name="Palaniappan K."/>
            <person name="Mavromatis K."/>
            <person name="Liolios K."/>
            <person name="Brettin T."/>
            <person name="Fiebig A."/>
            <person name="Rohde M."/>
            <person name="Abt B."/>
            <person name="Goker M."/>
            <person name="Detter J.C."/>
            <person name="Woyke T."/>
            <person name="Bristow J."/>
            <person name="Eisen J.A."/>
            <person name="Markowitz V."/>
            <person name="Hugenholtz P."/>
            <person name="Kyrpides N.C."/>
            <person name="Klenk H.P."/>
            <person name="Lapidus A."/>
        </authorList>
    </citation>
    <scope>NUCLEOTIDE SEQUENCE [LARGE SCALE GENOMIC DNA]</scope>
    <source>
        <strain evidence="3">DSM 44963</strain>
    </source>
</reference>
<dbReference type="STRING" id="485913.Krac_9649"/>
<feature type="compositionally biased region" description="Basic and acidic residues" evidence="1">
    <location>
        <begin position="28"/>
        <end position="49"/>
    </location>
</feature>
<evidence type="ECO:0000313" key="3">
    <source>
        <dbReference type="Proteomes" id="UP000004508"/>
    </source>
</evidence>
<evidence type="ECO:0000256" key="1">
    <source>
        <dbReference type="SAM" id="MobiDB-lite"/>
    </source>
</evidence>
<dbReference type="InParanoid" id="D6TCW8"/>
<organism evidence="2 3">
    <name type="scientific">Ktedonobacter racemifer DSM 44963</name>
    <dbReference type="NCBI Taxonomy" id="485913"/>
    <lineage>
        <taxon>Bacteria</taxon>
        <taxon>Bacillati</taxon>
        <taxon>Chloroflexota</taxon>
        <taxon>Ktedonobacteria</taxon>
        <taxon>Ktedonobacterales</taxon>
        <taxon>Ktedonobacteraceae</taxon>
        <taxon>Ktedonobacter</taxon>
    </lineage>
</organism>
<sequence length="49" mass="5724">MLFLYECLFSHKIVALNDDILKFNGIEQEARSDEPRRERDDNHRGASSS</sequence>
<accession>D6TCW8</accession>
<dbReference type="AlphaFoldDB" id="D6TCW8"/>
<name>D6TCW8_KTERA</name>
<dbReference type="Proteomes" id="UP000004508">
    <property type="component" value="Unassembled WGS sequence"/>
</dbReference>
<proteinExistence type="predicted"/>
<keyword evidence="3" id="KW-1185">Reference proteome</keyword>